<organism evidence="1 2">
    <name type="scientific">Stylosanthes scabra</name>
    <dbReference type="NCBI Taxonomy" id="79078"/>
    <lineage>
        <taxon>Eukaryota</taxon>
        <taxon>Viridiplantae</taxon>
        <taxon>Streptophyta</taxon>
        <taxon>Embryophyta</taxon>
        <taxon>Tracheophyta</taxon>
        <taxon>Spermatophyta</taxon>
        <taxon>Magnoliopsida</taxon>
        <taxon>eudicotyledons</taxon>
        <taxon>Gunneridae</taxon>
        <taxon>Pentapetalae</taxon>
        <taxon>rosids</taxon>
        <taxon>fabids</taxon>
        <taxon>Fabales</taxon>
        <taxon>Fabaceae</taxon>
        <taxon>Papilionoideae</taxon>
        <taxon>50 kb inversion clade</taxon>
        <taxon>dalbergioids sensu lato</taxon>
        <taxon>Dalbergieae</taxon>
        <taxon>Pterocarpus clade</taxon>
        <taxon>Stylosanthes</taxon>
    </lineage>
</organism>
<proteinExistence type="predicted"/>
<dbReference type="Proteomes" id="UP001341840">
    <property type="component" value="Unassembled WGS sequence"/>
</dbReference>
<evidence type="ECO:0000313" key="1">
    <source>
        <dbReference type="EMBL" id="MED6114857.1"/>
    </source>
</evidence>
<evidence type="ECO:0000313" key="2">
    <source>
        <dbReference type="Proteomes" id="UP001341840"/>
    </source>
</evidence>
<comment type="caution">
    <text evidence="1">The sequence shown here is derived from an EMBL/GenBank/DDBJ whole genome shotgun (WGS) entry which is preliminary data.</text>
</comment>
<reference evidence="1 2" key="1">
    <citation type="journal article" date="2023" name="Plants (Basel)">
        <title>Bridging the Gap: Combining Genomics and Transcriptomics Approaches to Understand Stylosanthes scabra, an Orphan Legume from the Brazilian Caatinga.</title>
        <authorList>
            <person name="Ferreira-Neto J.R.C."/>
            <person name="da Silva M.D."/>
            <person name="Binneck E."/>
            <person name="de Melo N.F."/>
            <person name="da Silva R.H."/>
            <person name="de Melo A.L.T.M."/>
            <person name="Pandolfi V."/>
            <person name="Bustamante F.O."/>
            <person name="Brasileiro-Vidal A.C."/>
            <person name="Benko-Iseppon A.M."/>
        </authorList>
    </citation>
    <scope>NUCLEOTIDE SEQUENCE [LARGE SCALE GENOMIC DNA]</scope>
    <source>
        <tissue evidence="1">Leaves</tissue>
    </source>
</reference>
<name>A0ABU6QS47_9FABA</name>
<protein>
    <submittedName>
        <fullName evidence="1">Uncharacterized protein</fullName>
    </submittedName>
</protein>
<sequence length="55" mass="5979">MGLCDNFINPDGSIDLPMTIGSGKTRKTVMAKFVILQDSTAYNVILGRKTINDFG</sequence>
<dbReference type="EMBL" id="JASCZI010001377">
    <property type="protein sequence ID" value="MED6114857.1"/>
    <property type="molecule type" value="Genomic_DNA"/>
</dbReference>
<keyword evidence="2" id="KW-1185">Reference proteome</keyword>
<feature type="non-terminal residue" evidence="1">
    <location>
        <position position="55"/>
    </location>
</feature>
<gene>
    <name evidence="1" type="ORF">PIB30_084594</name>
</gene>
<accession>A0ABU6QS47</accession>